<keyword evidence="1" id="KW-1133">Transmembrane helix</keyword>
<dbReference type="AlphaFoldDB" id="I3S5E9"/>
<dbReference type="PANTHER" id="PTHR47726">
    <property type="entry name" value="NAD(P)H-QUINONE OXIDOREDUCTASE SUBUNIT U, CHLOROPLASTIC"/>
    <property type="match status" value="1"/>
</dbReference>
<dbReference type="KEGG" id="lja:130732147"/>
<evidence type="ECO:0000313" key="2">
    <source>
        <dbReference type="EMBL" id="AFK35491.1"/>
    </source>
</evidence>
<dbReference type="GeneID" id="130732147"/>
<dbReference type="GO" id="GO:0009535">
    <property type="term" value="C:chloroplast thylakoid membrane"/>
    <property type="evidence" value="ECO:0007669"/>
    <property type="project" value="InterPro"/>
</dbReference>
<evidence type="ECO:0008006" key="3">
    <source>
        <dbReference type="Google" id="ProtNLM"/>
    </source>
</evidence>
<keyword evidence="1" id="KW-0472">Membrane</keyword>
<name>I3S5E9_LOTJA</name>
<protein>
    <recommendedName>
        <fullName evidence="3">J domain-containing protein</fullName>
    </recommendedName>
</protein>
<dbReference type="GO" id="GO:0010598">
    <property type="term" value="C:NAD(P)H dehydrogenase complex (plastoquinone)"/>
    <property type="evidence" value="ECO:0007669"/>
    <property type="project" value="InterPro"/>
</dbReference>
<dbReference type="OMA" id="LWPFEVD"/>
<dbReference type="FunFam" id="1.10.287.110:FF:000080">
    <property type="entry name" value="NAD(P)H-quinone oxidoreductase subunit U chloroplastic"/>
    <property type="match status" value="1"/>
</dbReference>
<dbReference type="InterPro" id="IPR036869">
    <property type="entry name" value="J_dom_sf"/>
</dbReference>
<organism evidence="2">
    <name type="scientific">Lotus japonicus</name>
    <name type="common">Lotus corniculatus var. japonicus</name>
    <dbReference type="NCBI Taxonomy" id="34305"/>
    <lineage>
        <taxon>Eukaryota</taxon>
        <taxon>Viridiplantae</taxon>
        <taxon>Streptophyta</taxon>
        <taxon>Embryophyta</taxon>
        <taxon>Tracheophyta</taxon>
        <taxon>Spermatophyta</taxon>
        <taxon>Magnoliopsida</taxon>
        <taxon>eudicotyledons</taxon>
        <taxon>Gunneridae</taxon>
        <taxon>Pentapetalae</taxon>
        <taxon>rosids</taxon>
        <taxon>fabids</taxon>
        <taxon>Fabales</taxon>
        <taxon>Fabaceae</taxon>
        <taxon>Papilionoideae</taxon>
        <taxon>50 kb inversion clade</taxon>
        <taxon>NPAAA clade</taxon>
        <taxon>Hologalegina</taxon>
        <taxon>robinioid clade</taxon>
        <taxon>Loteae</taxon>
        <taxon>Lotus</taxon>
    </lineage>
</organism>
<dbReference type="OrthoDB" id="2013770at2759"/>
<feature type="transmembrane region" description="Helical" evidence="1">
    <location>
        <begin position="192"/>
        <end position="211"/>
    </location>
</feature>
<proteinExistence type="evidence at transcript level"/>
<evidence type="ECO:0000256" key="1">
    <source>
        <dbReference type="SAM" id="Phobius"/>
    </source>
</evidence>
<dbReference type="EMBL" id="BT135696">
    <property type="protein sequence ID" value="AFK35491.1"/>
    <property type="molecule type" value="mRNA"/>
</dbReference>
<reference evidence="2" key="1">
    <citation type="submission" date="2012-05" db="EMBL/GenBank/DDBJ databases">
        <authorList>
            <person name="Krishnakumar V."/>
            <person name="Cheung F."/>
            <person name="Xiao Y."/>
            <person name="Chan A."/>
            <person name="Moskal W.A."/>
            <person name="Town C.D."/>
        </authorList>
    </citation>
    <scope>NUCLEOTIDE SEQUENCE</scope>
</reference>
<dbReference type="Gene3D" id="1.10.287.110">
    <property type="entry name" value="DnaJ domain"/>
    <property type="match status" value="1"/>
</dbReference>
<dbReference type="InterPro" id="IPR044199">
    <property type="entry name" value="NdhU_chloroplastic"/>
</dbReference>
<dbReference type="EMBL" id="BT136587">
    <property type="protein sequence ID" value="AFK36382.1"/>
    <property type="molecule type" value="mRNA"/>
</dbReference>
<dbReference type="PANTHER" id="PTHR47726:SF1">
    <property type="entry name" value="NAD(P)H-QUINONE OXIDOREDUCTASE SUBUNIT U, CHLOROPLASTIC"/>
    <property type="match status" value="1"/>
</dbReference>
<accession>I3S5E9</accession>
<keyword evidence="1" id="KW-0812">Transmembrane</keyword>
<dbReference type="SUPFAM" id="SSF46565">
    <property type="entry name" value="Chaperone J-domain"/>
    <property type="match status" value="1"/>
</dbReference>
<dbReference type="RefSeq" id="XP_057440242.1">
    <property type="nucleotide sequence ID" value="XM_057584259.1"/>
</dbReference>
<sequence>MAVSSTTTTTICISGNNIVPVYQSPKLGFLSTNCFHVKPRRLCIRSSSDVSAETTDTEVESIEVPKEPPSLISALNVERALRGLPITDADHYGRLGIPRGYPSNKVAVAYNNKVRELESQGLEEEELKKQLELLRESYTIMSSVEERRLYDWSLARTENTGRYNWPYEADITPLTTEESPPEDPEDVGPTRVVGFVFLGWIVISVVLSISLNL</sequence>